<organism evidence="2 3">
    <name type="scientific">Canna indica</name>
    <name type="common">Indian-shot</name>
    <dbReference type="NCBI Taxonomy" id="4628"/>
    <lineage>
        <taxon>Eukaryota</taxon>
        <taxon>Viridiplantae</taxon>
        <taxon>Streptophyta</taxon>
        <taxon>Embryophyta</taxon>
        <taxon>Tracheophyta</taxon>
        <taxon>Spermatophyta</taxon>
        <taxon>Magnoliopsida</taxon>
        <taxon>Liliopsida</taxon>
        <taxon>Zingiberales</taxon>
        <taxon>Cannaceae</taxon>
        <taxon>Canna</taxon>
    </lineage>
</organism>
<gene>
    <name evidence="2" type="ORF">Cni_G05957</name>
</gene>
<feature type="compositionally biased region" description="Low complexity" evidence="1">
    <location>
        <begin position="326"/>
        <end position="336"/>
    </location>
</feature>
<feature type="region of interest" description="Disordered" evidence="1">
    <location>
        <begin position="194"/>
        <end position="241"/>
    </location>
</feature>
<feature type="compositionally biased region" description="Polar residues" evidence="1">
    <location>
        <begin position="337"/>
        <end position="356"/>
    </location>
</feature>
<evidence type="ECO:0000313" key="3">
    <source>
        <dbReference type="Proteomes" id="UP001327560"/>
    </source>
</evidence>
<keyword evidence="3" id="KW-1185">Reference proteome</keyword>
<proteinExistence type="predicted"/>
<dbReference type="PANTHER" id="PTHR31973:SF187">
    <property type="entry name" value="MUTATOR TRANSPOSASE MUDRA PROTEIN"/>
    <property type="match status" value="1"/>
</dbReference>
<protein>
    <submittedName>
        <fullName evidence="2">Uncharacterized protein</fullName>
    </submittedName>
</protein>
<dbReference type="PANTHER" id="PTHR31973">
    <property type="entry name" value="POLYPROTEIN, PUTATIVE-RELATED"/>
    <property type="match status" value="1"/>
</dbReference>
<feature type="compositionally biased region" description="Basic residues" evidence="1">
    <location>
        <begin position="212"/>
        <end position="225"/>
    </location>
</feature>
<feature type="region of interest" description="Disordered" evidence="1">
    <location>
        <begin position="254"/>
        <end position="363"/>
    </location>
</feature>
<evidence type="ECO:0000313" key="2">
    <source>
        <dbReference type="EMBL" id="WOK97249.1"/>
    </source>
</evidence>
<dbReference type="EMBL" id="CP136891">
    <property type="protein sequence ID" value="WOK97249.1"/>
    <property type="molecule type" value="Genomic_DNA"/>
</dbReference>
<feature type="compositionally biased region" description="Polar residues" evidence="1">
    <location>
        <begin position="254"/>
        <end position="269"/>
    </location>
</feature>
<accession>A0AAQ3JVN8</accession>
<sequence length="422" mass="47491">MTVISDQQKGLENVVRTIMPQVEHRNCARHIYANWKKTYNGYGLKNLFWRAIKSTTEVDFRGALDEMEAMPPEAVEAFTQIGVQKFCRLYINVLPACEVVDNNPSECFNAYILKAMTKPLIDMLEEIQTSVMQRIALKREKMLSWTNELCPRIKKTLEQNKLDSRGSTPTSGGQNSYLKKETCILAYQSTIEPMNGQNMWPRMNEPLLPPKFLKKASRPKKVRKKDKSEKDPNPKKGGTVKCTICGGYEHNKKTCPNNGQQQTSSSGAQVQKKRGKPRKDTTIPPQKISSAEFEKLVSQGNKASVERRSKIPIRKSNAPSAPPTQAPSASPTETPSHQSQGTFSASHQSQSTFSTSPRKKGAVIKKKVRYEQLVHKERAKAMQGYVTLTSTETGNVYVRMPREQLRTTYIGTRGAQFTTVVN</sequence>
<name>A0AAQ3JVN8_9LILI</name>
<evidence type="ECO:0000256" key="1">
    <source>
        <dbReference type="SAM" id="MobiDB-lite"/>
    </source>
</evidence>
<reference evidence="2 3" key="1">
    <citation type="submission" date="2023-10" db="EMBL/GenBank/DDBJ databases">
        <title>Chromosome-scale genome assembly provides insights into flower coloration mechanisms of Canna indica.</title>
        <authorList>
            <person name="Li C."/>
        </authorList>
    </citation>
    <scope>NUCLEOTIDE SEQUENCE [LARGE SCALE GENOMIC DNA]</scope>
    <source>
        <tissue evidence="2">Flower</tissue>
    </source>
</reference>
<dbReference type="Proteomes" id="UP001327560">
    <property type="component" value="Chromosome 2"/>
</dbReference>
<dbReference type="AlphaFoldDB" id="A0AAQ3JVN8"/>